<dbReference type="Proteomes" id="UP000218811">
    <property type="component" value="Unassembled WGS sequence"/>
</dbReference>
<feature type="compositionally biased region" description="Polar residues" evidence="1">
    <location>
        <begin position="418"/>
        <end position="435"/>
    </location>
</feature>
<evidence type="ECO:0000256" key="1">
    <source>
        <dbReference type="SAM" id="MobiDB-lite"/>
    </source>
</evidence>
<dbReference type="STRING" id="742152.A0A2H3JIQ2"/>
<feature type="compositionally biased region" description="Low complexity" evidence="1">
    <location>
        <begin position="339"/>
        <end position="355"/>
    </location>
</feature>
<dbReference type="OrthoDB" id="8062037at2759"/>
<feature type="compositionally biased region" description="Basic and acidic residues" evidence="1">
    <location>
        <begin position="404"/>
        <end position="417"/>
    </location>
</feature>
<feature type="region of interest" description="Disordered" evidence="1">
    <location>
        <begin position="309"/>
        <end position="355"/>
    </location>
</feature>
<keyword evidence="3" id="KW-1185">Reference proteome</keyword>
<name>A0A2H3JIQ2_WOLCO</name>
<feature type="compositionally biased region" description="Low complexity" evidence="1">
    <location>
        <begin position="312"/>
        <end position="323"/>
    </location>
</feature>
<reference evidence="2 3" key="1">
    <citation type="journal article" date="2012" name="Science">
        <title>The Paleozoic origin of enzymatic lignin decomposition reconstructed from 31 fungal genomes.</title>
        <authorList>
            <person name="Floudas D."/>
            <person name="Binder M."/>
            <person name="Riley R."/>
            <person name="Barry K."/>
            <person name="Blanchette R.A."/>
            <person name="Henrissat B."/>
            <person name="Martinez A.T."/>
            <person name="Otillar R."/>
            <person name="Spatafora J.W."/>
            <person name="Yadav J.S."/>
            <person name="Aerts A."/>
            <person name="Benoit I."/>
            <person name="Boyd A."/>
            <person name="Carlson A."/>
            <person name="Copeland A."/>
            <person name="Coutinho P.M."/>
            <person name="de Vries R.P."/>
            <person name="Ferreira P."/>
            <person name="Findley K."/>
            <person name="Foster B."/>
            <person name="Gaskell J."/>
            <person name="Glotzer D."/>
            <person name="Gorecki P."/>
            <person name="Heitman J."/>
            <person name="Hesse C."/>
            <person name="Hori C."/>
            <person name="Igarashi K."/>
            <person name="Jurgens J.A."/>
            <person name="Kallen N."/>
            <person name="Kersten P."/>
            <person name="Kohler A."/>
            <person name="Kuees U."/>
            <person name="Kumar T.K.A."/>
            <person name="Kuo A."/>
            <person name="LaButti K."/>
            <person name="Larrondo L.F."/>
            <person name="Lindquist E."/>
            <person name="Ling A."/>
            <person name="Lombard V."/>
            <person name="Lucas S."/>
            <person name="Lundell T."/>
            <person name="Martin R."/>
            <person name="McLaughlin D.J."/>
            <person name="Morgenstern I."/>
            <person name="Morin E."/>
            <person name="Murat C."/>
            <person name="Nagy L.G."/>
            <person name="Nolan M."/>
            <person name="Ohm R.A."/>
            <person name="Patyshakuliyeva A."/>
            <person name="Rokas A."/>
            <person name="Ruiz-Duenas F.J."/>
            <person name="Sabat G."/>
            <person name="Salamov A."/>
            <person name="Samejima M."/>
            <person name="Schmutz J."/>
            <person name="Slot J.C."/>
            <person name="St John F."/>
            <person name="Stenlid J."/>
            <person name="Sun H."/>
            <person name="Sun S."/>
            <person name="Syed K."/>
            <person name="Tsang A."/>
            <person name="Wiebenga A."/>
            <person name="Young D."/>
            <person name="Pisabarro A."/>
            <person name="Eastwood D.C."/>
            <person name="Martin F."/>
            <person name="Cullen D."/>
            <person name="Grigoriev I.V."/>
            <person name="Hibbett D.S."/>
        </authorList>
    </citation>
    <scope>NUCLEOTIDE SEQUENCE [LARGE SCALE GENOMIC DNA]</scope>
    <source>
        <strain evidence="2 3">MD-104</strain>
    </source>
</reference>
<dbReference type="InterPro" id="IPR036259">
    <property type="entry name" value="MFS_trans_sf"/>
</dbReference>
<feature type="compositionally biased region" description="Basic and acidic residues" evidence="1">
    <location>
        <begin position="262"/>
        <end position="273"/>
    </location>
</feature>
<dbReference type="AlphaFoldDB" id="A0A2H3JIQ2"/>
<feature type="region of interest" description="Disordered" evidence="1">
    <location>
        <begin position="399"/>
        <end position="441"/>
    </location>
</feature>
<feature type="compositionally biased region" description="Polar residues" evidence="1">
    <location>
        <begin position="212"/>
        <end position="222"/>
    </location>
</feature>
<protein>
    <submittedName>
        <fullName evidence="2">Uncharacterized protein</fullName>
    </submittedName>
</protein>
<evidence type="ECO:0000313" key="3">
    <source>
        <dbReference type="Proteomes" id="UP000218811"/>
    </source>
</evidence>
<accession>A0A2H3JIQ2</accession>
<sequence length="495" mass="52760">MPTITSAFNSLDEQSWIATAYLLMSTVFQPFFGHACDFFGCKVCEQRAQTRNGRDRIRNIWENMRDCLGLHSQNSVLGGLNSMQSDGTSDRMRPGDMMLAEMARALNIGLGLPNDNSVPTGTSSDRTGPSGEAGSGGNTSSQTVTADSADCPAPAEDSFEHFLLNLRDDLRIALSEDGAAERPQRDSVHSSHSSSSTTPAQQDLAPVAGPSSMRSGTSVNQSEYPVPESEDPDEDNPPPLEDGSDSEDEYDVDDDEDMDDEHDVHDEHDHGTDTPHSPRSPTPIPGGRRAPGVNLWRLYRFQPIPALQTQGHAATTSATASHRASVDTTSPASPEAAGSATSDSHPPSSTTTTPLDMLAEGAEPSEPQAPSPAATHPNANVVVPVIVVGLQSVDMGCTHNHAHGAADHMQPSDDVRSTESSLGSAENWRNQSSTAPMDIPLRGRPWRSCAADALRPLLLGRRSGSHNRQSTDANGARTFLIYVIGGSLNLNLNLD</sequence>
<evidence type="ECO:0000313" key="2">
    <source>
        <dbReference type="EMBL" id="PCH37618.1"/>
    </source>
</evidence>
<dbReference type="SUPFAM" id="SSF103473">
    <property type="entry name" value="MFS general substrate transporter"/>
    <property type="match status" value="1"/>
</dbReference>
<proteinExistence type="predicted"/>
<feature type="compositionally biased region" description="Acidic residues" evidence="1">
    <location>
        <begin position="228"/>
        <end position="261"/>
    </location>
</feature>
<gene>
    <name evidence="2" type="ORF">WOLCODRAFT_159552</name>
</gene>
<dbReference type="EMBL" id="KB467935">
    <property type="protein sequence ID" value="PCH37618.1"/>
    <property type="molecule type" value="Genomic_DNA"/>
</dbReference>
<feature type="compositionally biased region" description="Basic and acidic residues" evidence="1">
    <location>
        <begin position="179"/>
        <end position="189"/>
    </location>
</feature>
<feature type="compositionally biased region" description="Polar residues" evidence="1">
    <location>
        <begin position="114"/>
        <end position="127"/>
    </location>
</feature>
<feature type="region of interest" description="Disordered" evidence="1">
    <location>
        <begin position="110"/>
        <end position="153"/>
    </location>
</feature>
<organism evidence="2 3">
    <name type="scientific">Wolfiporia cocos (strain MD-104)</name>
    <name type="common">Brown rot fungus</name>
    <dbReference type="NCBI Taxonomy" id="742152"/>
    <lineage>
        <taxon>Eukaryota</taxon>
        <taxon>Fungi</taxon>
        <taxon>Dikarya</taxon>
        <taxon>Basidiomycota</taxon>
        <taxon>Agaricomycotina</taxon>
        <taxon>Agaricomycetes</taxon>
        <taxon>Polyporales</taxon>
        <taxon>Phaeolaceae</taxon>
        <taxon>Wolfiporia</taxon>
    </lineage>
</organism>
<feature type="region of interest" description="Disordered" evidence="1">
    <location>
        <begin position="178"/>
        <end position="291"/>
    </location>
</feature>